<gene>
    <name evidence="1" type="ORF">BLA29_010638</name>
</gene>
<dbReference type="Proteomes" id="UP000194236">
    <property type="component" value="Unassembled WGS sequence"/>
</dbReference>
<dbReference type="InterPro" id="IPR045154">
    <property type="entry name" value="PCF11-like"/>
</dbReference>
<evidence type="ECO:0000313" key="2">
    <source>
        <dbReference type="Proteomes" id="UP000194236"/>
    </source>
</evidence>
<dbReference type="GO" id="GO:0006369">
    <property type="term" value="P:termination of RNA polymerase II transcription"/>
    <property type="evidence" value="ECO:0007669"/>
    <property type="project" value="InterPro"/>
</dbReference>
<dbReference type="EMBL" id="MUJZ01030497">
    <property type="protein sequence ID" value="OTF77874.1"/>
    <property type="molecule type" value="Genomic_DNA"/>
</dbReference>
<accession>A0A1Y3BCX8</accession>
<dbReference type="PANTHER" id="PTHR15921:SF3">
    <property type="entry name" value="PRE-MRNA CLEAVAGE COMPLEX 2 PROTEIN PCF11"/>
    <property type="match status" value="1"/>
</dbReference>
<dbReference type="OrthoDB" id="6516309at2759"/>
<feature type="non-terminal residue" evidence="1">
    <location>
        <position position="192"/>
    </location>
</feature>
<evidence type="ECO:0000313" key="1">
    <source>
        <dbReference type="EMBL" id="OTF77874.1"/>
    </source>
</evidence>
<keyword evidence="2" id="KW-1185">Reference proteome</keyword>
<feature type="non-terminal residue" evidence="1">
    <location>
        <position position="1"/>
    </location>
</feature>
<dbReference type="GO" id="GO:0003729">
    <property type="term" value="F:mRNA binding"/>
    <property type="evidence" value="ECO:0007669"/>
    <property type="project" value="InterPro"/>
</dbReference>
<name>A0A1Y3BCX8_EURMA</name>
<dbReference type="GO" id="GO:0005737">
    <property type="term" value="C:cytoplasm"/>
    <property type="evidence" value="ECO:0007669"/>
    <property type="project" value="TreeGrafter"/>
</dbReference>
<dbReference type="GO" id="GO:0005849">
    <property type="term" value="C:mRNA cleavage factor complex"/>
    <property type="evidence" value="ECO:0007669"/>
    <property type="project" value="TreeGrafter"/>
</dbReference>
<organism evidence="1 2">
    <name type="scientific">Euroglyphus maynei</name>
    <name type="common">Mayne's house dust mite</name>
    <dbReference type="NCBI Taxonomy" id="6958"/>
    <lineage>
        <taxon>Eukaryota</taxon>
        <taxon>Metazoa</taxon>
        <taxon>Ecdysozoa</taxon>
        <taxon>Arthropoda</taxon>
        <taxon>Chelicerata</taxon>
        <taxon>Arachnida</taxon>
        <taxon>Acari</taxon>
        <taxon>Acariformes</taxon>
        <taxon>Sarcoptiformes</taxon>
        <taxon>Astigmata</taxon>
        <taxon>Psoroptidia</taxon>
        <taxon>Analgoidea</taxon>
        <taxon>Pyroglyphidae</taxon>
        <taxon>Pyroglyphinae</taxon>
        <taxon>Euroglyphus</taxon>
    </lineage>
</organism>
<proteinExistence type="predicted"/>
<dbReference type="AlphaFoldDB" id="A0A1Y3BCX8"/>
<reference evidence="1 2" key="1">
    <citation type="submission" date="2017-03" db="EMBL/GenBank/DDBJ databases">
        <title>Genome Survey of Euroglyphus maynei.</title>
        <authorList>
            <person name="Arlian L.G."/>
            <person name="Morgan M.S."/>
            <person name="Rider S.D."/>
        </authorList>
    </citation>
    <scope>NUCLEOTIDE SEQUENCE [LARGE SCALE GENOMIC DNA]</scope>
    <source>
        <strain evidence="1">Arlian Lab</strain>
        <tissue evidence="1">Whole body</tissue>
    </source>
</reference>
<dbReference type="GO" id="GO:0000993">
    <property type="term" value="F:RNA polymerase II complex binding"/>
    <property type="evidence" value="ECO:0007669"/>
    <property type="project" value="InterPro"/>
</dbReference>
<dbReference type="PANTHER" id="PTHR15921">
    <property type="entry name" value="PRE-MRNA CLEAVAGE COMPLEX II"/>
    <property type="match status" value="1"/>
</dbReference>
<comment type="caution">
    <text evidence="1">The sequence shown here is derived from an EMBL/GenBank/DDBJ whole genome shotgun (WGS) entry which is preliminary data.</text>
</comment>
<sequence>WHFRQNRREKSKPEFGSTAVAHRRPWYYTIDQWILYKEVNDDIEENNGGFFDSNSADSPSSAAHRANQFNMSFAPFKDCIGEFDLFIETISCDNINVMSSVQDNSTAPKICSVIADSDVTSNCTVCNEPFKIEWYEDEEEWRLINAVCYNASAINENDEKPATNVGRYFHPLCLKDHLLQQLEKQNNEFLDE</sequence>
<protein>
    <submittedName>
        <fullName evidence="1">Uncharacterized protein</fullName>
    </submittedName>
</protein>
<dbReference type="GO" id="GO:0031124">
    <property type="term" value="P:mRNA 3'-end processing"/>
    <property type="evidence" value="ECO:0007669"/>
    <property type="project" value="InterPro"/>
</dbReference>